<sequence>MDAATSSSSSIGSSSPNTAPVPVPVPAPPEKGVTATEIKLSTSTGNHPPMEYEYEYDQTHIKSLVTHPTLGFGVAHSSSSNTVHYHHHHQTQPQPIAIALTHSYSYEGPPRARTISYPGPIHRPTRSLSTPLTTSTTRTGQQLRVRVDQNKPLPPPPTSPSTPPAPPSPVPPAAPVAIAAPLAISPRIELELERIEIRGESVSDESGSGMSVDLSTLRGSRVLDVVDVDVDVDVGVDVDVKDGDGDQLYRIRDDQSNGSWLGDAGDPALPLSSDLEGFSPIDLDHYLVRAQSSKSLKTNNSKHPLRPPRSPRAHAPSHSHSSRNQDTTTTNTVTADRDRDQEFFGNIEPSPSHFQSLSGKPSPIATDSGIFIKTMQTRPGSEVDAHYDLSPSNASQPKIDPNSFPDPYPNGIPYHHMPTTTPALSSAGSSSTRSSAYTNPGSTISGNAFSGDFSHVRVASGDDSDSANMFINRRPSANGIQADLVVDMLARASTGSSLSSGSRKSHGHIHGSHMTMSRMRRSDISRSSRAPSQSHIQPEDFGAYEMPEMPHSLRNQPSYDTSWQREAENDDFGTSEDEYDYEHPDDDEEDEIPQEDDREPSSAIMIAEEGRGLIVHGEGMSVHVLNVQPGTTHLLVGGSSTPNSVPTFLTNTIPQISSTLLALDISANFLASLSPALASCSCLEELNISANPLRVIPEFLAHLTSLRVLLVDSTGISTIPASLSVLDKLHTLSIRRNKMHSLPSWLCTLPCLESLLVDGNLFQGPWKALIEPLLAKSPMTPAYPPSTPLVPQLSATYSTTSVTTTTVDSADVSDAEGLTDQDEVNNQQPALSFTHSASVPSSSGDSTLEDDTITPAQARLLERSATSPHPSFSPPQSRPLSRNRTTPNRGFYERERQSRTEQQQQLLLPGTPLSPPPPTPQEVTESDDSPIPQSSSNNLDPQDPTLVNNPRMELRRMRSADELRRATQPEAIMRAGSSSLAPPTPSSPQRPELFATASSTTTASALAAENINAISPQRRFASLSAHSRTPSRGPVRNQAQAQSLWGQPPEEESDVDVERSSPPQLSMSRARASTGVNMPRSSQHEGYERQTRQSMTKGKNEKDKSGRKWGFLKKMPMPAVASTSATPRQLSPPQVVEVDPQTMIDQPDFPASIGSPPPPSFQPLLVHKASADLLRMIPSSAPNHLVPPSPLSKSSKRRSFLPIDGPPALNIPIPSTGPFLGSITATNGSEDQEEAPRQPSPVVESPEEILRREEDRNREANARALRSVMAYLKDMNDLTLLSQGNSISMYGGSAPLMERPRRPTLVDGQRLPSERSMDSIDSASSAPTTISSHIRSLDSLSGNRSGSLNTLSIATSDSSGSGGEERKCKDDRGKRIMIVREIVETERTYVKNLQDLVNIYVRPAAVAVNSIGNVTSSSKETVVPAAERKIVFGGLEALFTFHKESLLPALENAAAPLLSQQGATADAESDGKLSLEVAMNVGRTFIAHAAFMKMYSSYINNFENSVSRIKAWAADRSTPSPATTLSPSSSTTHLASIGNSIAAMSPSVASSVDTPKTTLTSSQRKRIKAYLKRCRVHRDHSQLNLEGYLLLPVQRVPRYRLLLEDLSRYTPPPVDSYDDPLDRAVTEISSLATNMNEGKREAESRRKLVQWQARIRGKFPSPLVQPHRRLIMDGKLLMTRIVRKQTLAFEVFDSHGDASSVAVDCLAPELTPRPLYGILCNDLFVLCRDPSNGQDPNSPVDLWAVLRMQTMPQPASIMHGNTLRIVDSKAILYLEAPSTSEALTWFRAINMHVPTQKLET</sequence>
<dbReference type="GO" id="GO:0005737">
    <property type="term" value="C:cytoplasm"/>
    <property type="evidence" value="ECO:0007669"/>
    <property type="project" value="TreeGrafter"/>
</dbReference>
<feature type="compositionally biased region" description="Acidic residues" evidence="1">
    <location>
        <begin position="568"/>
        <end position="598"/>
    </location>
</feature>
<feature type="region of interest" description="Disordered" evidence="1">
    <location>
        <begin position="292"/>
        <end position="367"/>
    </location>
</feature>
<organism evidence="3 4">
    <name type="scientific">Pyrrhoderma noxium</name>
    <dbReference type="NCBI Taxonomy" id="2282107"/>
    <lineage>
        <taxon>Eukaryota</taxon>
        <taxon>Fungi</taxon>
        <taxon>Dikarya</taxon>
        <taxon>Basidiomycota</taxon>
        <taxon>Agaricomycotina</taxon>
        <taxon>Agaricomycetes</taxon>
        <taxon>Hymenochaetales</taxon>
        <taxon>Hymenochaetaceae</taxon>
        <taxon>Pyrrhoderma</taxon>
    </lineage>
</organism>
<evidence type="ECO:0000313" key="3">
    <source>
        <dbReference type="EMBL" id="PAV22799.1"/>
    </source>
</evidence>
<feature type="compositionally biased region" description="Low complexity" evidence="1">
    <location>
        <begin position="995"/>
        <end position="1008"/>
    </location>
</feature>
<dbReference type="CDD" id="cd00160">
    <property type="entry name" value="RhoGEF"/>
    <property type="match status" value="1"/>
</dbReference>
<feature type="compositionally biased region" description="Pro residues" evidence="1">
    <location>
        <begin position="152"/>
        <end position="173"/>
    </location>
</feature>
<dbReference type="STRING" id="2282107.A0A286UTA3"/>
<dbReference type="InParanoid" id="A0A286UTA3"/>
<proteinExistence type="predicted"/>
<name>A0A286UTA3_9AGAM</name>
<feature type="compositionally biased region" description="Polar residues" evidence="1">
    <location>
        <begin position="931"/>
        <end position="948"/>
    </location>
</feature>
<dbReference type="PROSITE" id="PS00741">
    <property type="entry name" value="DH_1"/>
    <property type="match status" value="1"/>
</dbReference>
<dbReference type="Gene3D" id="1.20.900.10">
    <property type="entry name" value="Dbl homology (DH) domain"/>
    <property type="match status" value="1"/>
</dbReference>
<evidence type="ECO:0000259" key="2">
    <source>
        <dbReference type="PROSITE" id="PS50010"/>
    </source>
</evidence>
<feature type="compositionally biased region" description="Low complexity" evidence="1">
    <location>
        <begin position="900"/>
        <end position="911"/>
    </location>
</feature>
<dbReference type="EMBL" id="NBII01000002">
    <property type="protein sequence ID" value="PAV22799.1"/>
    <property type="molecule type" value="Genomic_DNA"/>
</dbReference>
<evidence type="ECO:0000313" key="4">
    <source>
        <dbReference type="Proteomes" id="UP000217199"/>
    </source>
</evidence>
<reference evidence="3 4" key="1">
    <citation type="journal article" date="2017" name="Mol. Ecol.">
        <title>Comparative and population genomic landscape of Phellinus noxius: A hypervariable fungus causing root rot in trees.</title>
        <authorList>
            <person name="Chung C.L."/>
            <person name="Lee T.J."/>
            <person name="Akiba M."/>
            <person name="Lee H.H."/>
            <person name="Kuo T.H."/>
            <person name="Liu D."/>
            <person name="Ke H.M."/>
            <person name="Yokoi T."/>
            <person name="Roa M.B."/>
            <person name="Lu M.J."/>
            <person name="Chang Y.Y."/>
            <person name="Ann P.J."/>
            <person name="Tsai J.N."/>
            <person name="Chen C.Y."/>
            <person name="Tzean S.S."/>
            <person name="Ota Y."/>
            <person name="Hattori T."/>
            <person name="Sahashi N."/>
            <person name="Liou R.F."/>
            <person name="Kikuchi T."/>
            <person name="Tsai I.J."/>
        </authorList>
    </citation>
    <scope>NUCLEOTIDE SEQUENCE [LARGE SCALE GENOMIC DNA]</scope>
    <source>
        <strain evidence="3 4">FFPRI411160</strain>
    </source>
</reference>
<feature type="region of interest" description="Disordered" evidence="1">
    <location>
        <begin position="862"/>
        <end position="1114"/>
    </location>
</feature>
<dbReference type="Pfam" id="PF00621">
    <property type="entry name" value="RhoGEF"/>
    <property type="match status" value="1"/>
</dbReference>
<feature type="compositionally biased region" description="Basic and acidic residues" evidence="1">
    <location>
        <begin position="1082"/>
        <end position="1091"/>
    </location>
</feature>
<gene>
    <name evidence="3" type="ORF">PNOK_0275600</name>
</gene>
<dbReference type="InterPro" id="IPR011993">
    <property type="entry name" value="PH-like_dom_sf"/>
</dbReference>
<feature type="compositionally biased region" description="Basic residues" evidence="1">
    <location>
        <begin position="303"/>
        <end position="321"/>
    </location>
</feature>
<dbReference type="InterPro" id="IPR032675">
    <property type="entry name" value="LRR_dom_sf"/>
</dbReference>
<dbReference type="InterPro" id="IPR051092">
    <property type="entry name" value="FYVE_RhoGEF_PH"/>
</dbReference>
<dbReference type="SUPFAM" id="SSF52058">
    <property type="entry name" value="L domain-like"/>
    <property type="match status" value="1"/>
</dbReference>
<dbReference type="Proteomes" id="UP000217199">
    <property type="component" value="Unassembled WGS sequence"/>
</dbReference>
<feature type="compositionally biased region" description="Polar residues" evidence="1">
    <location>
        <begin position="1319"/>
        <end position="1331"/>
    </location>
</feature>
<dbReference type="SMART" id="SM00325">
    <property type="entry name" value="RhoGEF"/>
    <property type="match status" value="1"/>
</dbReference>
<dbReference type="InterPro" id="IPR001331">
    <property type="entry name" value="GDS_CDC24_CS"/>
</dbReference>
<feature type="compositionally biased region" description="Low complexity" evidence="1">
    <location>
        <begin position="1"/>
        <end position="15"/>
    </location>
</feature>
<feature type="compositionally biased region" description="Pro residues" evidence="1">
    <location>
        <begin position="19"/>
        <end position="29"/>
    </location>
</feature>
<feature type="compositionally biased region" description="Low complexity" evidence="1">
    <location>
        <begin position="419"/>
        <end position="437"/>
    </location>
</feature>
<comment type="caution">
    <text evidence="3">The sequence shown here is derived from an EMBL/GenBank/DDBJ whole genome shotgun (WGS) entry which is preliminary data.</text>
</comment>
<dbReference type="PROSITE" id="PS50010">
    <property type="entry name" value="DH_2"/>
    <property type="match status" value="1"/>
</dbReference>
<dbReference type="PANTHER" id="PTHR12673">
    <property type="entry name" value="FACIOGENITAL DYSPLASIA PROTEIN"/>
    <property type="match status" value="1"/>
</dbReference>
<feature type="compositionally biased region" description="Low complexity" evidence="1">
    <location>
        <begin position="126"/>
        <end position="139"/>
    </location>
</feature>
<feature type="region of interest" description="Disordered" evidence="1">
    <location>
        <begin position="1181"/>
        <end position="1256"/>
    </location>
</feature>
<dbReference type="PANTHER" id="PTHR12673:SF270">
    <property type="entry name" value="FYVE-TYPE DOMAIN-CONTAINING PROTEIN"/>
    <property type="match status" value="1"/>
</dbReference>
<dbReference type="Gene3D" id="2.30.29.30">
    <property type="entry name" value="Pleckstrin-homology domain (PH domain)/Phosphotyrosine-binding domain (PTB)"/>
    <property type="match status" value="1"/>
</dbReference>
<protein>
    <recommendedName>
        <fullName evidence="2">DH domain-containing protein</fullName>
    </recommendedName>
</protein>
<dbReference type="SUPFAM" id="SSF48065">
    <property type="entry name" value="DBL homology domain (DH-domain)"/>
    <property type="match status" value="1"/>
</dbReference>
<accession>A0A286UTA3</accession>
<feature type="region of interest" description="Disordered" evidence="1">
    <location>
        <begin position="495"/>
        <end position="600"/>
    </location>
</feature>
<dbReference type="InterPro" id="IPR035899">
    <property type="entry name" value="DBL_dom_sf"/>
</dbReference>
<evidence type="ECO:0000256" key="1">
    <source>
        <dbReference type="SAM" id="MobiDB-lite"/>
    </source>
</evidence>
<feature type="region of interest" description="Disordered" evidence="1">
    <location>
        <begin position="1291"/>
        <end position="1331"/>
    </location>
</feature>
<feature type="compositionally biased region" description="Polar residues" evidence="1">
    <location>
        <begin position="292"/>
        <end position="302"/>
    </location>
</feature>
<feature type="region of interest" description="Disordered" evidence="1">
    <location>
        <begin position="412"/>
        <end position="437"/>
    </location>
</feature>
<feature type="compositionally biased region" description="Polar residues" evidence="1">
    <location>
        <begin position="878"/>
        <end position="888"/>
    </location>
</feature>
<dbReference type="InterPro" id="IPR000219">
    <property type="entry name" value="DH_dom"/>
</dbReference>
<feature type="compositionally biased region" description="Basic and acidic residues" evidence="1">
    <location>
        <begin position="952"/>
        <end position="967"/>
    </location>
</feature>
<dbReference type="SUPFAM" id="SSF50729">
    <property type="entry name" value="PH domain-like"/>
    <property type="match status" value="1"/>
</dbReference>
<dbReference type="Gene3D" id="3.80.10.10">
    <property type="entry name" value="Ribonuclease Inhibitor"/>
    <property type="match status" value="1"/>
</dbReference>
<feature type="compositionally biased region" description="Basic and acidic residues" evidence="1">
    <location>
        <begin position="242"/>
        <end position="255"/>
    </location>
</feature>
<feature type="compositionally biased region" description="Polar residues" evidence="1">
    <location>
        <begin position="553"/>
        <end position="564"/>
    </location>
</feature>
<feature type="region of interest" description="Disordered" evidence="1">
    <location>
        <begin position="1"/>
        <end position="49"/>
    </location>
</feature>
<feature type="domain" description="DH" evidence="2">
    <location>
        <begin position="1374"/>
        <end position="1638"/>
    </location>
</feature>
<dbReference type="GO" id="GO:0035556">
    <property type="term" value="P:intracellular signal transduction"/>
    <property type="evidence" value="ECO:0007669"/>
    <property type="project" value="InterPro"/>
</dbReference>
<keyword evidence="4" id="KW-1185">Reference proteome</keyword>
<dbReference type="GO" id="GO:0005085">
    <property type="term" value="F:guanyl-nucleotide exchange factor activity"/>
    <property type="evidence" value="ECO:0007669"/>
    <property type="project" value="InterPro"/>
</dbReference>
<feature type="region of interest" description="Disordered" evidence="1">
    <location>
        <begin position="115"/>
        <end position="173"/>
    </location>
</feature>
<dbReference type="OrthoDB" id="660555at2759"/>
<feature type="region of interest" description="Disordered" evidence="1">
    <location>
        <begin position="242"/>
        <end position="265"/>
    </location>
</feature>